<dbReference type="Proteomes" id="UP001279734">
    <property type="component" value="Unassembled WGS sequence"/>
</dbReference>
<sequence length="110" mass="12205">MAPQEDEMDEGLQAQIKRITAALMFRRQMTASQEKSTAGLRITSSQPHQWDALHPPASPLQIRMSNVPIPSSISPSLPTTTSLSRLLAEILTNPGFVYVEICFPFSEFCD</sequence>
<keyword evidence="2" id="KW-1185">Reference proteome</keyword>
<reference evidence="1" key="1">
    <citation type="submission" date="2023-05" db="EMBL/GenBank/DDBJ databases">
        <title>Nepenthes gracilis genome sequencing.</title>
        <authorList>
            <person name="Fukushima K."/>
        </authorList>
    </citation>
    <scope>NUCLEOTIDE SEQUENCE</scope>
    <source>
        <strain evidence="1">SING2019-196</strain>
    </source>
</reference>
<comment type="caution">
    <text evidence="1">The sequence shown here is derived from an EMBL/GenBank/DDBJ whole genome shotgun (WGS) entry which is preliminary data.</text>
</comment>
<organism evidence="1 2">
    <name type="scientific">Nepenthes gracilis</name>
    <name type="common">Slender pitcher plant</name>
    <dbReference type="NCBI Taxonomy" id="150966"/>
    <lineage>
        <taxon>Eukaryota</taxon>
        <taxon>Viridiplantae</taxon>
        <taxon>Streptophyta</taxon>
        <taxon>Embryophyta</taxon>
        <taxon>Tracheophyta</taxon>
        <taxon>Spermatophyta</taxon>
        <taxon>Magnoliopsida</taxon>
        <taxon>eudicotyledons</taxon>
        <taxon>Gunneridae</taxon>
        <taxon>Pentapetalae</taxon>
        <taxon>Caryophyllales</taxon>
        <taxon>Nepenthaceae</taxon>
        <taxon>Nepenthes</taxon>
    </lineage>
</organism>
<accession>A0AAD3TD27</accession>
<dbReference type="EMBL" id="BSYO01000032">
    <property type="protein sequence ID" value="GMH27054.1"/>
    <property type="molecule type" value="Genomic_DNA"/>
</dbReference>
<gene>
    <name evidence="1" type="ORF">Nepgr_028897</name>
</gene>
<proteinExistence type="predicted"/>
<name>A0AAD3TD27_NEPGR</name>
<evidence type="ECO:0000313" key="2">
    <source>
        <dbReference type="Proteomes" id="UP001279734"/>
    </source>
</evidence>
<evidence type="ECO:0000313" key="1">
    <source>
        <dbReference type="EMBL" id="GMH27054.1"/>
    </source>
</evidence>
<dbReference type="AlphaFoldDB" id="A0AAD3TD27"/>
<protein>
    <submittedName>
        <fullName evidence="1">Uncharacterized protein</fullName>
    </submittedName>
</protein>